<dbReference type="InterPro" id="IPR050259">
    <property type="entry name" value="SDR"/>
</dbReference>
<dbReference type="NCBIfam" id="NF009466">
    <property type="entry name" value="PRK12826.1-2"/>
    <property type="match status" value="1"/>
</dbReference>
<dbReference type="NCBIfam" id="NF005559">
    <property type="entry name" value="PRK07231.1"/>
    <property type="match status" value="1"/>
</dbReference>
<dbReference type="PRINTS" id="PR00080">
    <property type="entry name" value="SDRFAMILY"/>
</dbReference>
<dbReference type="NCBIfam" id="NF004199">
    <property type="entry name" value="PRK05653.1-4"/>
    <property type="match status" value="1"/>
</dbReference>
<dbReference type="NCBIfam" id="NF004197">
    <property type="entry name" value="PRK05653.1-1"/>
    <property type="match status" value="1"/>
</dbReference>
<dbReference type="InterPro" id="IPR011284">
    <property type="entry name" value="3oxo_ACP_reduc"/>
</dbReference>
<dbReference type="InterPro" id="IPR036291">
    <property type="entry name" value="NAD(P)-bd_dom_sf"/>
</dbReference>
<comment type="similarity">
    <text evidence="2 8">Belongs to the short-chain dehydrogenases/reductases (SDR) family.</text>
</comment>
<evidence type="ECO:0000259" key="9">
    <source>
        <dbReference type="SMART" id="SM00822"/>
    </source>
</evidence>
<protein>
    <recommendedName>
        <fullName evidence="3 8">3-oxoacyl-[acyl-carrier-protein] reductase</fullName>
        <ecNumber evidence="3 8">1.1.1.100</ecNumber>
    </recommendedName>
</protein>
<dbReference type="RefSeq" id="WP_191798291.1">
    <property type="nucleotide sequence ID" value="NZ_JACSQL010000001.1"/>
</dbReference>
<dbReference type="Gene3D" id="3.40.50.720">
    <property type="entry name" value="NAD(P)-binding Rossmann-like Domain"/>
    <property type="match status" value="1"/>
</dbReference>
<accession>A0ABR8SV33</accession>
<evidence type="ECO:0000313" key="11">
    <source>
        <dbReference type="Proteomes" id="UP000608071"/>
    </source>
</evidence>
<dbReference type="PANTHER" id="PTHR42879:SF2">
    <property type="entry name" value="3-OXOACYL-[ACYL-CARRIER-PROTEIN] REDUCTASE FABG"/>
    <property type="match status" value="1"/>
</dbReference>
<comment type="subunit">
    <text evidence="8">Homotetramer.</text>
</comment>
<evidence type="ECO:0000256" key="5">
    <source>
        <dbReference type="ARBA" id="ARBA00023002"/>
    </source>
</evidence>
<evidence type="ECO:0000256" key="3">
    <source>
        <dbReference type="ARBA" id="ARBA00012948"/>
    </source>
</evidence>
<organism evidence="10 11">
    <name type="scientific">Paenibacillus gallinarum</name>
    <dbReference type="NCBI Taxonomy" id="2762232"/>
    <lineage>
        <taxon>Bacteria</taxon>
        <taxon>Bacillati</taxon>
        <taxon>Bacillota</taxon>
        <taxon>Bacilli</taxon>
        <taxon>Bacillales</taxon>
        <taxon>Paenibacillaceae</taxon>
        <taxon>Paenibacillus</taxon>
    </lineage>
</organism>
<dbReference type="CDD" id="cd05333">
    <property type="entry name" value="BKR_SDR_c"/>
    <property type="match status" value="1"/>
</dbReference>
<dbReference type="Pfam" id="PF13561">
    <property type="entry name" value="adh_short_C2"/>
    <property type="match status" value="1"/>
</dbReference>
<comment type="pathway">
    <text evidence="1 8">Lipid metabolism; fatty acid biosynthesis.</text>
</comment>
<dbReference type="NCBIfam" id="NF009464">
    <property type="entry name" value="PRK12824.1"/>
    <property type="match status" value="1"/>
</dbReference>
<dbReference type="GO" id="GO:0004316">
    <property type="term" value="F:3-oxoacyl-[acyl-carrier-protein] reductase (NADPH) activity"/>
    <property type="evidence" value="ECO:0007669"/>
    <property type="project" value="UniProtKB-EC"/>
</dbReference>
<dbReference type="SUPFAM" id="SSF51735">
    <property type="entry name" value="NAD(P)-binding Rossmann-fold domains"/>
    <property type="match status" value="1"/>
</dbReference>
<dbReference type="EC" id="1.1.1.100" evidence="3 8"/>
<sequence>MSISLKGQIALVTGASRGIGRSIALALADAGCHVAVNYAGNEAAAAEVVKLIEAKGVQAIAVKANVGITAEADQMVKQVIEQWGKINILVNNAGITRDNLIMRMKEEEFDQVIETNLKGVFNCLKAVTRPMMKQRYGRIINISSVVGVLGNAGQANYVAAKAGVIGLTKSSSRELASRGITVNCVAPGFIQTEMTQELSSDIVEGMMTNIPLGRLGQPEEIAGVVTFLASEAASYMTGQTLHVDGGMYM</sequence>
<reference evidence="10 11" key="1">
    <citation type="submission" date="2020-08" db="EMBL/GenBank/DDBJ databases">
        <title>A Genomic Blueprint of the Chicken Gut Microbiome.</title>
        <authorList>
            <person name="Gilroy R."/>
            <person name="Ravi A."/>
            <person name="Getino M."/>
            <person name="Pursley I."/>
            <person name="Horton D.L."/>
            <person name="Alikhan N.-F."/>
            <person name="Baker D."/>
            <person name="Gharbi K."/>
            <person name="Hall N."/>
            <person name="Watson M."/>
            <person name="Adriaenssens E.M."/>
            <person name="Foster-Nyarko E."/>
            <person name="Jarju S."/>
            <person name="Secka A."/>
            <person name="Antonio M."/>
            <person name="Oren A."/>
            <person name="Chaudhuri R."/>
            <person name="La Ragione R.M."/>
            <person name="Hildebrand F."/>
            <person name="Pallen M.J."/>
        </authorList>
    </citation>
    <scope>NUCLEOTIDE SEQUENCE [LARGE SCALE GENOMIC DNA]</scope>
    <source>
        <strain evidence="10 11">Sa2BVA9</strain>
    </source>
</reference>
<comment type="function">
    <text evidence="8">Catalyzes the NADPH-dependent reduction of beta-ketoacyl-ACP substrates to beta-hydroxyacyl-ACP products, the first reductive step in the elongation cycle of fatty acid biosynthesis.</text>
</comment>
<keyword evidence="8" id="KW-0444">Lipid biosynthesis</keyword>
<name>A0ABR8SV33_9BACL</name>
<keyword evidence="6 8" id="KW-0275">Fatty acid biosynthesis</keyword>
<evidence type="ECO:0000256" key="8">
    <source>
        <dbReference type="RuleBase" id="RU366074"/>
    </source>
</evidence>
<evidence type="ECO:0000256" key="2">
    <source>
        <dbReference type="ARBA" id="ARBA00006484"/>
    </source>
</evidence>
<feature type="domain" description="Ketoreductase" evidence="9">
    <location>
        <begin position="8"/>
        <end position="188"/>
    </location>
</feature>
<keyword evidence="8" id="KW-0443">Lipid metabolism</keyword>
<dbReference type="Proteomes" id="UP000608071">
    <property type="component" value="Unassembled WGS sequence"/>
</dbReference>
<proteinExistence type="inferred from homology"/>
<keyword evidence="5 8" id="KW-0560">Oxidoreductase</keyword>
<dbReference type="InterPro" id="IPR002347">
    <property type="entry name" value="SDR_fam"/>
</dbReference>
<keyword evidence="8" id="KW-0521">NADP</keyword>
<evidence type="ECO:0000256" key="6">
    <source>
        <dbReference type="ARBA" id="ARBA00023160"/>
    </source>
</evidence>
<evidence type="ECO:0000256" key="4">
    <source>
        <dbReference type="ARBA" id="ARBA00022832"/>
    </source>
</evidence>
<dbReference type="InterPro" id="IPR057326">
    <property type="entry name" value="KR_dom"/>
</dbReference>
<evidence type="ECO:0000313" key="10">
    <source>
        <dbReference type="EMBL" id="MBD7967168.1"/>
    </source>
</evidence>
<dbReference type="NCBIfam" id="TIGR01830">
    <property type="entry name" value="3oxo_ACP_reduc"/>
    <property type="match status" value="1"/>
</dbReference>
<comment type="caution">
    <text evidence="10">The sequence shown here is derived from an EMBL/GenBank/DDBJ whole genome shotgun (WGS) entry which is preliminary data.</text>
</comment>
<evidence type="ECO:0000256" key="1">
    <source>
        <dbReference type="ARBA" id="ARBA00005194"/>
    </source>
</evidence>
<dbReference type="SMART" id="SM00822">
    <property type="entry name" value="PKS_KR"/>
    <property type="match status" value="1"/>
</dbReference>
<keyword evidence="11" id="KW-1185">Reference proteome</keyword>
<gene>
    <name evidence="10" type="primary">fabG</name>
    <name evidence="10" type="ORF">H9647_03750</name>
</gene>
<evidence type="ECO:0000256" key="7">
    <source>
        <dbReference type="ARBA" id="ARBA00048508"/>
    </source>
</evidence>
<dbReference type="PANTHER" id="PTHR42879">
    <property type="entry name" value="3-OXOACYL-(ACYL-CARRIER-PROTEIN) REDUCTASE"/>
    <property type="match status" value="1"/>
</dbReference>
<comment type="catalytic activity">
    <reaction evidence="7 8">
        <text>a (3R)-hydroxyacyl-[ACP] + NADP(+) = a 3-oxoacyl-[ACP] + NADPH + H(+)</text>
        <dbReference type="Rhea" id="RHEA:17397"/>
        <dbReference type="Rhea" id="RHEA-COMP:9916"/>
        <dbReference type="Rhea" id="RHEA-COMP:9945"/>
        <dbReference type="ChEBI" id="CHEBI:15378"/>
        <dbReference type="ChEBI" id="CHEBI:57783"/>
        <dbReference type="ChEBI" id="CHEBI:58349"/>
        <dbReference type="ChEBI" id="CHEBI:78776"/>
        <dbReference type="ChEBI" id="CHEBI:78827"/>
        <dbReference type="EC" id="1.1.1.100"/>
    </reaction>
</comment>
<keyword evidence="4 8" id="KW-0276">Fatty acid metabolism</keyword>
<dbReference type="PRINTS" id="PR00081">
    <property type="entry name" value="GDHRDH"/>
</dbReference>
<dbReference type="EMBL" id="JACSQL010000001">
    <property type="protein sequence ID" value="MBD7967168.1"/>
    <property type="molecule type" value="Genomic_DNA"/>
</dbReference>